<dbReference type="STRING" id="477690.SAMN05216474_2023"/>
<feature type="signal peptide" evidence="2">
    <location>
        <begin position="1"/>
        <end position="20"/>
    </location>
</feature>
<evidence type="ECO:0000256" key="2">
    <source>
        <dbReference type="SAM" id="SignalP"/>
    </source>
</evidence>
<gene>
    <name evidence="3" type="ORF">SAMN05216474_2023</name>
</gene>
<sequence>MKYLQITLLLFVLAACGGKAWEANMVDQLLEKYKDKPNTEILLSDMQETSGGKFIHAYKVIGTDNKGDFHLITTVQDNNVTEGFYALHYDNLGMSIGRIDSLGNKSTIVAPPGFNTVIGNPKYGEFREENGHRVWHFFSTYLFYRTLFGMGNRMIYYNHYNDYYHHYRYNRPYYGSGSGSSPSWGTKSTATKQTHKNFYQRSVNRSGSWQRSYSSSSSRGGGGFGK</sequence>
<feature type="compositionally biased region" description="Polar residues" evidence="1">
    <location>
        <begin position="195"/>
        <end position="204"/>
    </location>
</feature>
<evidence type="ECO:0000313" key="4">
    <source>
        <dbReference type="Proteomes" id="UP000236454"/>
    </source>
</evidence>
<dbReference type="RefSeq" id="WP_090249039.1">
    <property type="nucleotide sequence ID" value="NZ_FPAS01000003.1"/>
</dbReference>
<dbReference type="AlphaFoldDB" id="A0A1I7AEY6"/>
<evidence type="ECO:0000313" key="3">
    <source>
        <dbReference type="EMBL" id="SFT73512.1"/>
    </source>
</evidence>
<feature type="chain" id="PRO_5014705788" description="Lipoprotein" evidence="2">
    <location>
        <begin position="21"/>
        <end position="226"/>
    </location>
</feature>
<feature type="compositionally biased region" description="Low complexity" evidence="1">
    <location>
        <begin position="205"/>
        <end position="218"/>
    </location>
</feature>
<dbReference type="EMBL" id="FPAS01000003">
    <property type="protein sequence ID" value="SFT73512.1"/>
    <property type="molecule type" value="Genomic_DNA"/>
</dbReference>
<dbReference type="OrthoDB" id="5410776at2"/>
<evidence type="ECO:0000256" key="1">
    <source>
        <dbReference type="SAM" id="MobiDB-lite"/>
    </source>
</evidence>
<name>A0A1I7AEY6_9FLAO</name>
<keyword evidence="4" id="KW-1185">Reference proteome</keyword>
<keyword evidence="2" id="KW-0732">Signal</keyword>
<reference evidence="3 4" key="1">
    <citation type="submission" date="2016-10" db="EMBL/GenBank/DDBJ databases">
        <authorList>
            <person name="de Groot N.N."/>
        </authorList>
    </citation>
    <scope>NUCLEOTIDE SEQUENCE [LARGE SCALE GENOMIC DNA]</scope>
    <source>
        <strain evidence="3 4">CGMCC 1.7005</strain>
    </source>
</reference>
<protein>
    <recommendedName>
        <fullName evidence="5">Lipoprotein</fullName>
    </recommendedName>
</protein>
<dbReference type="PROSITE" id="PS51257">
    <property type="entry name" value="PROKAR_LIPOPROTEIN"/>
    <property type="match status" value="1"/>
</dbReference>
<accession>A0A1I7AEY6</accession>
<dbReference type="Proteomes" id="UP000236454">
    <property type="component" value="Unassembled WGS sequence"/>
</dbReference>
<organism evidence="3 4">
    <name type="scientific">Lishizhenia tianjinensis</name>
    <dbReference type="NCBI Taxonomy" id="477690"/>
    <lineage>
        <taxon>Bacteria</taxon>
        <taxon>Pseudomonadati</taxon>
        <taxon>Bacteroidota</taxon>
        <taxon>Flavobacteriia</taxon>
        <taxon>Flavobacteriales</taxon>
        <taxon>Crocinitomicaceae</taxon>
        <taxon>Lishizhenia</taxon>
    </lineage>
</organism>
<evidence type="ECO:0008006" key="5">
    <source>
        <dbReference type="Google" id="ProtNLM"/>
    </source>
</evidence>
<feature type="region of interest" description="Disordered" evidence="1">
    <location>
        <begin position="195"/>
        <end position="226"/>
    </location>
</feature>
<proteinExistence type="predicted"/>